<dbReference type="EMBL" id="JAJJMB010007708">
    <property type="protein sequence ID" value="KAI3928790.1"/>
    <property type="molecule type" value="Genomic_DNA"/>
</dbReference>
<accession>A0AAD4XLK8</accession>
<keyword evidence="2" id="KW-1185">Reference proteome</keyword>
<reference evidence="1" key="1">
    <citation type="submission" date="2022-04" db="EMBL/GenBank/DDBJ databases">
        <title>A functionally conserved STORR gene fusion in Papaver species that diverged 16.8 million years ago.</title>
        <authorList>
            <person name="Catania T."/>
        </authorList>
    </citation>
    <scope>NUCLEOTIDE SEQUENCE</scope>
    <source>
        <strain evidence="1">S-188037</strain>
    </source>
</reference>
<proteinExistence type="predicted"/>
<protein>
    <submittedName>
        <fullName evidence="1">Uncharacterized protein</fullName>
    </submittedName>
</protein>
<evidence type="ECO:0000313" key="1">
    <source>
        <dbReference type="EMBL" id="KAI3928790.1"/>
    </source>
</evidence>
<evidence type="ECO:0000313" key="2">
    <source>
        <dbReference type="Proteomes" id="UP001202328"/>
    </source>
</evidence>
<sequence>MAENNVINEDTTESFSSVRIKPFSILSTKTRVENPHDDTQVFIEVQLRAKSHVYLTRNDILSAARRTTVKIFPINLVDLFASDIFCNGNLETLLAMDILDDSSSNLGFRNFFKRVVSRYGNKMANLCLKIKRSVVIIVFRLELVNIIKKRRYFLTCRLQRLNRIAERRLKGNVDEIQEEIRLSMLEIVDIRRFNENDDSGSDKDECVICLDEFKKEISHQVHNRLDKQKRVI</sequence>
<gene>
    <name evidence="1" type="ORF">MKW98_024391</name>
</gene>
<comment type="caution">
    <text evidence="1">The sequence shown here is derived from an EMBL/GenBank/DDBJ whole genome shotgun (WGS) entry which is preliminary data.</text>
</comment>
<dbReference type="AlphaFoldDB" id="A0AAD4XLK8"/>
<dbReference type="Proteomes" id="UP001202328">
    <property type="component" value="Unassembled WGS sequence"/>
</dbReference>
<name>A0AAD4XLK8_9MAGN</name>
<organism evidence="1 2">
    <name type="scientific">Papaver atlanticum</name>
    <dbReference type="NCBI Taxonomy" id="357466"/>
    <lineage>
        <taxon>Eukaryota</taxon>
        <taxon>Viridiplantae</taxon>
        <taxon>Streptophyta</taxon>
        <taxon>Embryophyta</taxon>
        <taxon>Tracheophyta</taxon>
        <taxon>Spermatophyta</taxon>
        <taxon>Magnoliopsida</taxon>
        <taxon>Ranunculales</taxon>
        <taxon>Papaveraceae</taxon>
        <taxon>Papaveroideae</taxon>
        <taxon>Papaver</taxon>
    </lineage>
</organism>